<evidence type="ECO:0000313" key="4">
    <source>
        <dbReference type="Proteomes" id="UP000270230"/>
    </source>
</evidence>
<dbReference type="AlphaFoldDB" id="A0A3M7D4S7"/>
<gene>
    <name evidence="3" type="ORF">D0865_02383</name>
</gene>
<protein>
    <submittedName>
        <fullName evidence="3">Uncharacterized protein</fullName>
    </submittedName>
</protein>
<keyword evidence="1" id="KW-0175">Coiled coil</keyword>
<feature type="compositionally biased region" description="Pro residues" evidence="2">
    <location>
        <begin position="42"/>
        <end position="68"/>
    </location>
</feature>
<evidence type="ECO:0000256" key="1">
    <source>
        <dbReference type="SAM" id="Coils"/>
    </source>
</evidence>
<feature type="region of interest" description="Disordered" evidence="2">
    <location>
        <begin position="42"/>
        <end position="96"/>
    </location>
</feature>
<feature type="coiled-coil region" evidence="1">
    <location>
        <begin position="315"/>
        <end position="349"/>
    </location>
</feature>
<dbReference type="EMBL" id="QWIN01000116">
    <property type="protein sequence ID" value="RMY58876.1"/>
    <property type="molecule type" value="Genomic_DNA"/>
</dbReference>
<sequence>MSFHTIHYVPVGNDGNYGVYAPVGSYPPPQWVLPTPQPQPWQVPAPMLPPHLCAPPPTTSGPAPPPAAPQGTESPSRKRKASPAQPRLPASDPRLTREQHLVALRIQLSEDLRYKYDCDGYWTEVTRRYMLAGMPEHKSLDRALPELDREFEEWLGSGQSSKTAGKCEDELTLARREAYHDQLPPMEKDMRHKAQGEILAWERDVGAARFAEAEQQERKRPRFTCEDPPADRKVPDWMGGGEWISVLASDEDDRSLDATSAGESDEDIPTESDGGLLPMPPPSDSDRSSSVSEPRRHDAVTKSFLQTNQVLIAWLEQHKTETSDLSRMNARLENKVDQLTNKLTRMEALLNHVITHVNPQRQDPSNVLENPQVTALGTKEANC</sequence>
<feature type="region of interest" description="Disordered" evidence="2">
    <location>
        <begin position="212"/>
        <end position="302"/>
    </location>
</feature>
<feature type="compositionally biased region" description="Basic and acidic residues" evidence="2">
    <location>
        <begin position="212"/>
        <end position="235"/>
    </location>
</feature>
<organism evidence="3 4">
    <name type="scientific">Hortaea werneckii</name>
    <name type="common">Black yeast</name>
    <name type="synonym">Cladosporium werneckii</name>
    <dbReference type="NCBI Taxonomy" id="91943"/>
    <lineage>
        <taxon>Eukaryota</taxon>
        <taxon>Fungi</taxon>
        <taxon>Dikarya</taxon>
        <taxon>Ascomycota</taxon>
        <taxon>Pezizomycotina</taxon>
        <taxon>Dothideomycetes</taxon>
        <taxon>Dothideomycetidae</taxon>
        <taxon>Mycosphaerellales</taxon>
        <taxon>Teratosphaeriaceae</taxon>
        <taxon>Hortaea</taxon>
    </lineage>
</organism>
<dbReference type="OrthoDB" id="3908339at2759"/>
<evidence type="ECO:0000256" key="2">
    <source>
        <dbReference type="SAM" id="MobiDB-lite"/>
    </source>
</evidence>
<proteinExistence type="predicted"/>
<evidence type="ECO:0000313" key="3">
    <source>
        <dbReference type="EMBL" id="RMY58876.1"/>
    </source>
</evidence>
<name>A0A3M7D4S7_HORWE</name>
<comment type="caution">
    <text evidence="3">The sequence shown here is derived from an EMBL/GenBank/DDBJ whole genome shotgun (WGS) entry which is preliminary data.</text>
</comment>
<accession>A0A3M7D4S7</accession>
<dbReference type="Proteomes" id="UP000270230">
    <property type="component" value="Unassembled WGS sequence"/>
</dbReference>
<reference evidence="3 4" key="1">
    <citation type="journal article" date="2018" name="BMC Genomics">
        <title>Genomic evidence for intraspecific hybridization in a clonal and extremely halotolerant yeast.</title>
        <authorList>
            <person name="Gostincar C."/>
            <person name="Stajich J.E."/>
            <person name="Zupancic J."/>
            <person name="Zalar P."/>
            <person name="Gunde-Cimerman N."/>
        </authorList>
    </citation>
    <scope>NUCLEOTIDE SEQUENCE [LARGE SCALE GENOMIC DNA]</scope>
    <source>
        <strain evidence="3 4">EXF-151</strain>
    </source>
</reference>